<evidence type="ECO:0000313" key="6">
    <source>
        <dbReference type="EMBL" id="MBK6265078.1"/>
    </source>
</evidence>
<protein>
    <recommendedName>
        <fullName evidence="4">Universal stress protein</fullName>
    </recommendedName>
</protein>
<evidence type="ECO:0000256" key="3">
    <source>
        <dbReference type="ARBA" id="ARBA00022840"/>
    </source>
</evidence>
<dbReference type="SUPFAM" id="SSF52402">
    <property type="entry name" value="Adenine nucleotide alpha hydrolases-like"/>
    <property type="match status" value="1"/>
</dbReference>
<proteinExistence type="inferred from homology"/>
<keyword evidence="2" id="KW-0547">Nucleotide-binding</keyword>
<accession>A0A935CAZ0</accession>
<keyword evidence="4" id="KW-0963">Cytoplasm</keyword>
<comment type="similarity">
    <text evidence="1 4">Belongs to the universal stress protein A family.</text>
</comment>
<organism evidence="6 7">
    <name type="scientific">Marivirga aurantiaca</name>
    <dbReference type="NCBI Taxonomy" id="2802615"/>
    <lineage>
        <taxon>Bacteria</taxon>
        <taxon>Pseudomonadati</taxon>
        <taxon>Bacteroidota</taxon>
        <taxon>Cytophagia</taxon>
        <taxon>Cytophagales</taxon>
        <taxon>Marivirgaceae</taxon>
        <taxon>Marivirga</taxon>
    </lineage>
</organism>
<evidence type="ECO:0000256" key="2">
    <source>
        <dbReference type="ARBA" id="ARBA00022741"/>
    </source>
</evidence>
<gene>
    <name evidence="6" type="ORF">JKA74_08510</name>
</gene>
<keyword evidence="7" id="KW-1185">Reference proteome</keyword>
<reference evidence="6" key="1">
    <citation type="submission" date="2021-01" db="EMBL/GenBank/DDBJ databases">
        <title>Marivirga aurantiaca sp. nov., isolated from intertidal surface sediments.</title>
        <authorList>
            <person name="Zhang M."/>
        </authorList>
    </citation>
    <scope>NUCLEOTIDE SEQUENCE</scope>
    <source>
        <strain evidence="6">S37H4</strain>
    </source>
</reference>
<dbReference type="GO" id="GO:0005524">
    <property type="term" value="F:ATP binding"/>
    <property type="evidence" value="ECO:0007669"/>
    <property type="project" value="UniProtKB-KW"/>
</dbReference>
<comment type="subcellular location">
    <subcellularLocation>
        <location evidence="4">Cytoplasm</location>
    </subcellularLocation>
</comment>
<sequence length="144" mass="16371">MKNILLSIDFNGNEHLLIEQAFLFANSFDAKIWLLHVAAPDPDFVGYEPGPQYIRDSRAEDLRKEHQLLQKYANELNARGVEAEGLLIQGPTIEMVIEESEKLEIDMIIIGHQEHNFLYKVFIGSVSDEIVQKSTIPVLLVPLD</sequence>
<dbReference type="InterPro" id="IPR006015">
    <property type="entry name" value="Universal_stress_UspA"/>
</dbReference>
<dbReference type="EMBL" id="JAEQBW010000003">
    <property type="protein sequence ID" value="MBK6265078.1"/>
    <property type="molecule type" value="Genomic_DNA"/>
</dbReference>
<dbReference type="Pfam" id="PF00582">
    <property type="entry name" value="Usp"/>
    <property type="match status" value="1"/>
</dbReference>
<dbReference type="RefSeq" id="WP_201430759.1">
    <property type="nucleotide sequence ID" value="NZ_JAEQBW010000003.1"/>
</dbReference>
<dbReference type="InterPro" id="IPR014729">
    <property type="entry name" value="Rossmann-like_a/b/a_fold"/>
</dbReference>
<dbReference type="GO" id="GO:0005737">
    <property type="term" value="C:cytoplasm"/>
    <property type="evidence" value="ECO:0007669"/>
    <property type="project" value="UniProtKB-SubCell"/>
</dbReference>
<dbReference type="AlphaFoldDB" id="A0A935CAZ0"/>
<evidence type="ECO:0000313" key="7">
    <source>
        <dbReference type="Proteomes" id="UP000611723"/>
    </source>
</evidence>
<dbReference type="CDD" id="cd00293">
    <property type="entry name" value="USP-like"/>
    <property type="match status" value="1"/>
</dbReference>
<dbReference type="Gene3D" id="3.40.50.620">
    <property type="entry name" value="HUPs"/>
    <property type="match status" value="1"/>
</dbReference>
<dbReference type="Proteomes" id="UP000611723">
    <property type="component" value="Unassembled WGS sequence"/>
</dbReference>
<dbReference type="PANTHER" id="PTHR46268:SF27">
    <property type="entry name" value="UNIVERSAL STRESS PROTEIN RV2623"/>
    <property type="match status" value="1"/>
</dbReference>
<evidence type="ECO:0000259" key="5">
    <source>
        <dbReference type="Pfam" id="PF00582"/>
    </source>
</evidence>
<evidence type="ECO:0000256" key="1">
    <source>
        <dbReference type="ARBA" id="ARBA00008791"/>
    </source>
</evidence>
<evidence type="ECO:0000256" key="4">
    <source>
        <dbReference type="PIRNR" id="PIRNR006276"/>
    </source>
</evidence>
<feature type="domain" description="UspA" evidence="5">
    <location>
        <begin position="1"/>
        <end position="142"/>
    </location>
</feature>
<comment type="caution">
    <text evidence="6">The sequence shown here is derived from an EMBL/GenBank/DDBJ whole genome shotgun (WGS) entry which is preliminary data.</text>
</comment>
<dbReference type="PRINTS" id="PR01438">
    <property type="entry name" value="UNVRSLSTRESS"/>
</dbReference>
<dbReference type="InterPro" id="IPR006016">
    <property type="entry name" value="UspA"/>
</dbReference>
<name>A0A935CAZ0_9BACT</name>
<dbReference type="PIRSF" id="PIRSF006276">
    <property type="entry name" value="UspA"/>
    <property type="match status" value="1"/>
</dbReference>
<dbReference type="PANTHER" id="PTHR46268">
    <property type="entry name" value="STRESS RESPONSE PROTEIN NHAX"/>
    <property type="match status" value="1"/>
</dbReference>
<keyword evidence="3" id="KW-0067">ATP-binding</keyword>